<proteinExistence type="evidence at transcript level"/>
<organism evidence="2">
    <name type="scientific">Conus monile</name>
    <name type="common">Necklace cone</name>
    <dbReference type="NCBI Taxonomy" id="351660"/>
    <lineage>
        <taxon>Eukaryota</taxon>
        <taxon>Metazoa</taxon>
        <taxon>Spiralia</taxon>
        <taxon>Lophotrochozoa</taxon>
        <taxon>Mollusca</taxon>
        <taxon>Gastropoda</taxon>
        <taxon>Caenogastropoda</taxon>
        <taxon>Neogastropoda</taxon>
        <taxon>Conoidea</taxon>
        <taxon>Conidae</taxon>
        <taxon>Conus</taxon>
        <taxon>Strategoconus</taxon>
    </lineage>
</organism>
<evidence type="ECO:0000256" key="1">
    <source>
        <dbReference type="SAM" id="SignalP"/>
    </source>
</evidence>
<dbReference type="AlphaFoldDB" id="A0AA49XA04"/>
<reference evidence="2" key="1">
    <citation type="submission" date="2023-05" db="EMBL/GenBank/DDBJ databases">
        <title>Conotoxin precursor B2 superfamily.</title>
        <authorList>
            <person name="Vijayasarathy M."/>
            <person name="Balaram P."/>
        </authorList>
    </citation>
    <scope>NUCLEOTIDE SEQUENCE</scope>
</reference>
<keyword evidence="1" id="KW-0732">Signal</keyword>
<accession>A0AA49XA04</accession>
<evidence type="ECO:0000313" key="2">
    <source>
        <dbReference type="EMBL" id="WLP00768.1"/>
    </source>
</evidence>
<name>A0AA49XA04_CONMO</name>
<sequence>MLRLIIAAVLVSACLAFPQRRDGAPADMTNLKAFDPAAQGFQGGMAALMPNMQSMQGNMGPGQFLPYNPNFGFTIKRGAEENLEKRKHHSKFNENNKASFDTSSSQANFDFNSFLKENPDSIPFGNIENTDTADLGNFVPNDEQGLAKDQFRFFDKQQ</sequence>
<dbReference type="EMBL" id="OQ980518">
    <property type="protein sequence ID" value="WLP00768.1"/>
    <property type="molecule type" value="mRNA"/>
</dbReference>
<feature type="signal peptide" evidence="1">
    <location>
        <begin position="1"/>
        <end position="16"/>
    </location>
</feature>
<feature type="chain" id="PRO_5041235552" evidence="1">
    <location>
        <begin position="17"/>
        <end position="158"/>
    </location>
</feature>
<protein>
    <submittedName>
        <fullName evidence="2">Conotoxin B2 superfamily protein</fullName>
    </submittedName>
</protein>